<dbReference type="GO" id="GO:0005634">
    <property type="term" value="C:nucleus"/>
    <property type="evidence" value="ECO:0007669"/>
    <property type="project" value="TreeGrafter"/>
</dbReference>
<dbReference type="EMBL" id="CAJPEX010002199">
    <property type="protein sequence ID" value="CAG0920640.1"/>
    <property type="molecule type" value="Genomic_DNA"/>
</dbReference>
<proteinExistence type="predicted"/>
<dbReference type="OrthoDB" id="275583at2759"/>
<evidence type="ECO:0000313" key="2">
    <source>
        <dbReference type="Proteomes" id="UP000678499"/>
    </source>
</evidence>
<keyword evidence="2" id="KW-1185">Reference proteome</keyword>
<name>A0A7R9BTW0_9CRUS</name>
<accession>A0A7R9BTW0</accession>
<dbReference type="GO" id="GO:0004594">
    <property type="term" value="F:pantothenate kinase activity"/>
    <property type="evidence" value="ECO:0007669"/>
    <property type="project" value="TreeGrafter"/>
</dbReference>
<organism evidence="1">
    <name type="scientific">Notodromas monacha</name>
    <dbReference type="NCBI Taxonomy" id="399045"/>
    <lineage>
        <taxon>Eukaryota</taxon>
        <taxon>Metazoa</taxon>
        <taxon>Ecdysozoa</taxon>
        <taxon>Arthropoda</taxon>
        <taxon>Crustacea</taxon>
        <taxon>Oligostraca</taxon>
        <taxon>Ostracoda</taxon>
        <taxon>Podocopa</taxon>
        <taxon>Podocopida</taxon>
        <taxon>Cypridocopina</taxon>
        <taxon>Cypridoidea</taxon>
        <taxon>Cyprididae</taxon>
        <taxon>Notodromas</taxon>
    </lineage>
</organism>
<dbReference type="SUPFAM" id="SSF53067">
    <property type="entry name" value="Actin-like ATPase domain"/>
    <property type="match status" value="2"/>
</dbReference>
<dbReference type="AlphaFoldDB" id="A0A7R9BTW0"/>
<dbReference type="InterPro" id="IPR043129">
    <property type="entry name" value="ATPase_NBD"/>
</dbReference>
<dbReference type="Gene3D" id="3.30.420.40">
    <property type="match status" value="1"/>
</dbReference>
<evidence type="ECO:0008006" key="3">
    <source>
        <dbReference type="Google" id="ProtNLM"/>
    </source>
</evidence>
<dbReference type="GO" id="GO:0015937">
    <property type="term" value="P:coenzyme A biosynthetic process"/>
    <property type="evidence" value="ECO:0007669"/>
    <property type="project" value="InterPro"/>
</dbReference>
<dbReference type="Gene3D" id="3.30.420.510">
    <property type="match status" value="1"/>
</dbReference>
<evidence type="ECO:0000313" key="1">
    <source>
        <dbReference type="EMBL" id="CAD7280488.1"/>
    </source>
</evidence>
<dbReference type="GO" id="GO:0005829">
    <property type="term" value="C:cytosol"/>
    <property type="evidence" value="ECO:0007669"/>
    <property type="project" value="TreeGrafter"/>
</dbReference>
<protein>
    <recommendedName>
        <fullName evidence="3">Pantothenate kinase 2</fullName>
    </recommendedName>
</protein>
<dbReference type="EMBL" id="OA884236">
    <property type="protein sequence ID" value="CAD7280488.1"/>
    <property type="molecule type" value="Genomic_DNA"/>
</dbReference>
<reference evidence="1" key="1">
    <citation type="submission" date="2020-11" db="EMBL/GenBank/DDBJ databases">
        <authorList>
            <person name="Tran Van P."/>
        </authorList>
    </citation>
    <scope>NUCLEOTIDE SEQUENCE</scope>
</reference>
<dbReference type="InterPro" id="IPR004567">
    <property type="entry name" value="Type_II_PanK"/>
</dbReference>
<dbReference type="Pfam" id="PF03630">
    <property type="entry name" value="Fumble"/>
    <property type="match status" value="1"/>
</dbReference>
<gene>
    <name evidence="1" type="ORF">NMOB1V02_LOCUS8147</name>
</gene>
<sequence>MSTASERVVPIGVDIGGTLAKLVIFCPDDASLNSDGLSEQLCRMVLDNETYKKTGVRDSGLRLDKTAEFESMLGSFAKRSQSNSGTSVGPEVISATGGGAFKFEESIRVQLRRRLRKMDELSAVVRGISALESLYPDEVYCLDQRLFGLLQEPVLEDTCLENGKIRFHLAQSYPYLVVNVGSGVSILCCQGADRFERVSGSSLGGGTFLGLCALLTDCNTFEEALKLASQGDNTKVDKLVRDIYGGDYER</sequence>
<dbReference type="PANTHER" id="PTHR12280:SF30">
    <property type="entry name" value="FUMBLE"/>
    <property type="match status" value="1"/>
</dbReference>
<dbReference type="PANTHER" id="PTHR12280">
    <property type="entry name" value="PANTOTHENATE KINASE"/>
    <property type="match status" value="1"/>
</dbReference>
<dbReference type="GO" id="GO:0005524">
    <property type="term" value="F:ATP binding"/>
    <property type="evidence" value="ECO:0007669"/>
    <property type="project" value="InterPro"/>
</dbReference>
<dbReference type="Proteomes" id="UP000678499">
    <property type="component" value="Unassembled WGS sequence"/>
</dbReference>